<organism evidence="3 4">
    <name type="scientific">Catenuloplanes niger</name>
    <dbReference type="NCBI Taxonomy" id="587534"/>
    <lineage>
        <taxon>Bacteria</taxon>
        <taxon>Bacillati</taxon>
        <taxon>Actinomycetota</taxon>
        <taxon>Actinomycetes</taxon>
        <taxon>Micromonosporales</taxon>
        <taxon>Micromonosporaceae</taxon>
        <taxon>Catenuloplanes</taxon>
    </lineage>
</organism>
<dbReference type="Pfam" id="PF07859">
    <property type="entry name" value="Abhydrolase_3"/>
    <property type="match status" value="1"/>
</dbReference>
<feature type="domain" description="Alpha/beta hydrolase fold-3" evidence="2">
    <location>
        <begin position="32"/>
        <end position="253"/>
    </location>
</feature>
<evidence type="ECO:0000259" key="2">
    <source>
        <dbReference type="Pfam" id="PF07859"/>
    </source>
</evidence>
<gene>
    <name evidence="3" type="ORF">J2S44_000114</name>
</gene>
<evidence type="ECO:0000256" key="1">
    <source>
        <dbReference type="ARBA" id="ARBA00022801"/>
    </source>
</evidence>
<dbReference type="GO" id="GO:0016787">
    <property type="term" value="F:hydrolase activity"/>
    <property type="evidence" value="ECO:0007669"/>
    <property type="project" value="UniProtKB-KW"/>
</dbReference>
<keyword evidence="1" id="KW-0378">Hydrolase</keyword>
<dbReference type="PANTHER" id="PTHR48081:SF8">
    <property type="entry name" value="ALPHA_BETA HYDROLASE FOLD-3 DOMAIN-CONTAINING PROTEIN-RELATED"/>
    <property type="match status" value="1"/>
</dbReference>
<dbReference type="SUPFAM" id="SSF53474">
    <property type="entry name" value="alpha/beta-Hydrolases"/>
    <property type="match status" value="1"/>
</dbReference>
<name>A0AAE3ZH59_9ACTN</name>
<evidence type="ECO:0000313" key="3">
    <source>
        <dbReference type="EMBL" id="MDR7319864.1"/>
    </source>
</evidence>
<keyword evidence="4" id="KW-1185">Reference proteome</keyword>
<dbReference type="InterPro" id="IPR013094">
    <property type="entry name" value="AB_hydrolase_3"/>
</dbReference>
<dbReference type="Proteomes" id="UP001183629">
    <property type="component" value="Unassembled WGS sequence"/>
</dbReference>
<evidence type="ECO:0000313" key="4">
    <source>
        <dbReference type="Proteomes" id="UP001183629"/>
    </source>
</evidence>
<dbReference type="AlphaFoldDB" id="A0AAE3ZH59"/>
<dbReference type="EMBL" id="JAVDYC010000001">
    <property type="protein sequence ID" value="MDR7319864.1"/>
    <property type="molecule type" value="Genomic_DNA"/>
</dbReference>
<protein>
    <submittedName>
        <fullName evidence="3">Acetyl esterase/lipase</fullName>
    </submittedName>
</protein>
<dbReference type="RefSeq" id="WP_310407767.1">
    <property type="nucleotide sequence ID" value="NZ_JAVDYC010000001.1"/>
</dbReference>
<dbReference type="Gene3D" id="3.40.50.1820">
    <property type="entry name" value="alpha/beta hydrolase"/>
    <property type="match status" value="1"/>
</dbReference>
<comment type="caution">
    <text evidence="3">The sequence shown here is derived from an EMBL/GenBank/DDBJ whole genome shotgun (WGS) entry which is preliminary data.</text>
</comment>
<dbReference type="PANTHER" id="PTHR48081">
    <property type="entry name" value="AB HYDROLASE SUPERFAMILY PROTEIN C4A8.06C"/>
    <property type="match status" value="1"/>
</dbReference>
<dbReference type="InterPro" id="IPR050300">
    <property type="entry name" value="GDXG_lipolytic_enzyme"/>
</dbReference>
<reference evidence="3 4" key="1">
    <citation type="submission" date="2023-07" db="EMBL/GenBank/DDBJ databases">
        <title>Sequencing the genomes of 1000 actinobacteria strains.</title>
        <authorList>
            <person name="Klenk H.-P."/>
        </authorList>
    </citation>
    <scope>NUCLEOTIDE SEQUENCE [LARGE SCALE GENOMIC DNA]</scope>
    <source>
        <strain evidence="3 4">DSM 44711</strain>
    </source>
</reference>
<dbReference type="InterPro" id="IPR029058">
    <property type="entry name" value="AB_hydrolase_fold"/>
</dbReference>
<proteinExistence type="predicted"/>
<accession>A0AAE3ZH59</accession>
<sequence length="298" mass="31327">MSIITENRRIDGPHGEIPVRVYRPGGEAGAGLVWAHGGAFFGGDIDMPESDWVARRLAERGITVVSVDYRLAPVLPAMTGSGDADAARFHYPVASEEVTAAFTWATTAPLRVPGWALGGASAGANLAAGATLRLRDTGRPMPRATLLVYPVLHATLPAMSAELTAKFMTLPDPHAVGPETISRMNLNYVRDPAGLEQPYAFPGGHDLTGMPPTFILNSDIDPLRASGQRFGAELVDAGVDVLVIREPGVRHGHLNEPDNPGALRSLDRMANWLLTPALGGVTGRSAAPGPSAAGVARQ</sequence>